<comment type="caution">
    <text evidence="1">The sequence shown here is derived from an EMBL/GenBank/DDBJ whole genome shotgun (WGS) entry which is preliminary data.</text>
</comment>
<evidence type="ECO:0000313" key="1">
    <source>
        <dbReference type="EMBL" id="KAL0489251.1"/>
    </source>
</evidence>
<proteinExistence type="predicted"/>
<accession>A0AAW2ZHH3</accession>
<keyword evidence="2" id="KW-1185">Reference proteome</keyword>
<dbReference type="Proteomes" id="UP001431209">
    <property type="component" value="Unassembled WGS sequence"/>
</dbReference>
<dbReference type="EMBL" id="JAOPGA020001535">
    <property type="protein sequence ID" value="KAL0489251.1"/>
    <property type="molecule type" value="Genomic_DNA"/>
</dbReference>
<evidence type="ECO:0000313" key="2">
    <source>
        <dbReference type="Proteomes" id="UP001431209"/>
    </source>
</evidence>
<dbReference type="AlphaFoldDB" id="A0AAW2ZHH3"/>
<name>A0AAW2ZHH3_9EUKA</name>
<reference evidence="1 2" key="1">
    <citation type="submission" date="2024-03" db="EMBL/GenBank/DDBJ databases">
        <title>The Acrasis kona genome and developmental transcriptomes reveal deep origins of eukaryotic multicellular pathways.</title>
        <authorList>
            <person name="Sheikh S."/>
            <person name="Fu C.-J."/>
            <person name="Brown M.W."/>
            <person name="Baldauf S.L."/>
        </authorList>
    </citation>
    <scope>NUCLEOTIDE SEQUENCE [LARGE SCALE GENOMIC DNA]</scope>
    <source>
        <strain evidence="1 2">ATCC MYA-3509</strain>
    </source>
</reference>
<organism evidence="1 2">
    <name type="scientific">Acrasis kona</name>
    <dbReference type="NCBI Taxonomy" id="1008807"/>
    <lineage>
        <taxon>Eukaryota</taxon>
        <taxon>Discoba</taxon>
        <taxon>Heterolobosea</taxon>
        <taxon>Tetramitia</taxon>
        <taxon>Eutetramitia</taxon>
        <taxon>Acrasidae</taxon>
        <taxon>Acrasis</taxon>
    </lineage>
</organism>
<gene>
    <name evidence="1" type="ORF">AKO1_013770</name>
</gene>
<protein>
    <submittedName>
        <fullName evidence="1">Methionine tRS</fullName>
    </submittedName>
</protein>
<sequence>MIHVLLAIAASLLFALVSLLYVVFGVDNRNKKSLSLTIDIEEGANKSDPSTYILTPITPKSSKPRRLWKQLAKDSYLRALTPETPQSPLSPSNMIKAHMTF</sequence>